<evidence type="ECO:0000313" key="5">
    <source>
        <dbReference type="EMBL" id="MBB5189392.1"/>
    </source>
</evidence>
<dbReference type="InterPro" id="IPR009057">
    <property type="entry name" value="Homeodomain-like_sf"/>
</dbReference>
<evidence type="ECO:0000259" key="4">
    <source>
        <dbReference type="PROSITE" id="PS01124"/>
    </source>
</evidence>
<dbReference type="PROSITE" id="PS01124">
    <property type="entry name" value="HTH_ARAC_FAMILY_2"/>
    <property type="match status" value="1"/>
</dbReference>
<keyword evidence="2" id="KW-0238">DNA-binding</keyword>
<dbReference type="AlphaFoldDB" id="A0A840RAL8"/>
<evidence type="ECO:0000313" key="6">
    <source>
        <dbReference type="Proteomes" id="UP000543030"/>
    </source>
</evidence>
<name>A0A840RAL8_9NEIS</name>
<evidence type="ECO:0000256" key="1">
    <source>
        <dbReference type="ARBA" id="ARBA00023015"/>
    </source>
</evidence>
<proteinExistence type="predicted"/>
<dbReference type="EMBL" id="JACHHN010000001">
    <property type="protein sequence ID" value="MBB5189392.1"/>
    <property type="molecule type" value="Genomic_DNA"/>
</dbReference>
<sequence length="283" mass="30970">MPVMTPTPGSTISLRNSDGLGWHGFGAALVGVGQGTHRIPGGAQHRIGVHVGSPVRANCACDGRRQARIQAHGDADIIPAGVDGQWTDDANCTILRIWLSDDFVRATGEQLALKPAQRSLQPQLQLRDTRFQHMAWALQAELEAAETSDPLLAESLCTAMVVRLLGDAPSLQNRRYALTPRTAARVVDYIESHLDQRLTLTELAALVDLSVPHFKVQFKATLGVPVHRYIVQRRVELARHLLLAGKLSASQIALEAGFAHQSHMAHWMGRLLGIRPRDLLREG</sequence>
<comment type="caution">
    <text evidence="5">The sequence shown here is derived from an EMBL/GenBank/DDBJ whole genome shotgun (WGS) entry which is preliminary data.</text>
</comment>
<keyword evidence="3" id="KW-0804">Transcription</keyword>
<evidence type="ECO:0000256" key="2">
    <source>
        <dbReference type="ARBA" id="ARBA00023125"/>
    </source>
</evidence>
<dbReference type="Pfam" id="PF12833">
    <property type="entry name" value="HTH_18"/>
    <property type="match status" value="1"/>
</dbReference>
<dbReference type="SMART" id="SM00342">
    <property type="entry name" value="HTH_ARAC"/>
    <property type="match status" value="1"/>
</dbReference>
<organism evidence="5 6">
    <name type="scientific">Silvimonas terrae</name>
    <dbReference type="NCBI Taxonomy" id="300266"/>
    <lineage>
        <taxon>Bacteria</taxon>
        <taxon>Pseudomonadati</taxon>
        <taxon>Pseudomonadota</taxon>
        <taxon>Betaproteobacteria</taxon>
        <taxon>Neisseriales</taxon>
        <taxon>Chitinibacteraceae</taxon>
        <taxon>Silvimonas</taxon>
    </lineage>
</organism>
<dbReference type="InterPro" id="IPR050204">
    <property type="entry name" value="AraC_XylS_family_regulators"/>
</dbReference>
<dbReference type="InterPro" id="IPR018060">
    <property type="entry name" value="HTH_AraC"/>
</dbReference>
<keyword evidence="1" id="KW-0805">Transcription regulation</keyword>
<dbReference type="PANTHER" id="PTHR46796">
    <property type="entry name" value="HTH-TYPE TRANSCRIPTIONAL ACTIVATOR RHAS-RELATED"/>
    <property type="match status" value="1"/>
</dbReference>
<reference evidence="5 6" key="1">
    <citation type="submission" date="2020-08" db="EMBL/GenBank/DDBJ databases">
        <title>Genomic Encyclopedia of Type Strains, Phase IV (KMG-IV): sequencing the most valuable type-strain genomes for metagenomic binning, comparative biology and taxonomic classification.</title>
        <authorList>
            <person name="Goeker M."/>
        </authorList>
    </citation>
    <scope>NUCLEOTIDE SEQUENCE [LARGE SCALE GENOMIC DNA]</scope>
    <source>
        <strain evidence="5 6">DSM 18233</strain>
    </source>
</reference>
<feature type="domain" description="HTH araC/xylS-type" evidence="4">
    <location>
        <begin position="184"/>
        <end position="282"/>
    </location>
</feature>
<protein>
    <submittedName>
        <fullName evidence="5">AraC family transcriptional regulator</fullName>
    </submittedName>
</protein>
<keyword evidence="6" id="KW-1185">Reference proteome</keyword>
<dbReference type="Gene3D" id="1.10.10.60">
    <property type="entry name" value="Homeodomain-like"/>
    <property type="match status" value="1"/>
</dbReference>
<dbReference type="Proteomes" id="UP000543030">
    <property type="component" value="Unassembled WGS sequence"/>
</dbReference>
<dbReference type="RefSeq" id="WP_184096464.1">
    <property type="nucleotide sequence ID" value="NZ_JACHHN010000001.1"/>
</dbReference>
<dbReference type="PANTHER" id="PTHR46796:SF6">
    <property type="entry name" value="ARAC SUBFAMILY"/>
    <property type="match status" value="1"/>
</dbReference>
<dbReference type="GO" id="GO:0003700">
    <property type="term" value="F:DNA-binding transcription factor activity"/>
    <property type="evidence" value="ECO:0007669"/>
    <property type="project" value="InterPro"/>
</dbReference>
<dbReference type="SUPFAM" id="SSF46689">
    <property type="entry name" value="Homeodomain-like"/>
    <property type="match status" value="2"/>
</dbReference>
<accession>A0A840RAL8</accession>
<dbReference type="GO" id="GO:0043565">
    <property type="term" value="F:sequence-specific DNA binding"/>
    <property type="evidence" value="ECO:0007669"/>
    <property type="project" value="InterPro"/>
</dbReference>
<evidence type="ECO:0000256" key="3">
    <source>
        <dbReference type="ARBA" id="ARBA00023163"/>
    </source>
</evidence>
<gene>
    <name evidence="5" type="ORF">HNQ50_000102</name>
</gene>